<dbReference type="PANTHER" id="PTHR35004:SF6">
    <property type="entry name" value="TRANSPOSASE"/>
    <property type="match status" value="1"/>
</dbReference>
<evidence type="ECO:0000259" key="1">
    <source>
        <dbReference type="PROSITE" id="PS50994"/>
    </source>
</evidence>
<dbReference type="GO" id="GO:0015074">
    <property type="term" value="P:DNA integration"/>
    <property type="evidence" value="ECO:0007669"/>
    <property type="project" value="InterPro"/>
</dbReference>
<dbReference type="Proteomes" id="UP000239709">
    <property type="component" value="Chromosome"/>
</dbReference>
<dbReference type="PROSITE" id="PS50994">
    <property type="entry name" value="INTEGRASE"/>
    <property type="match status" value="1"/>
</dbReference>
<organism evidence="2 3">
    <name type="scientific">Ottowia oryzae</name>
    <dbReference type="NCBI Taxonomy" id="2109914"/>
    <lineage>
        <taxon>Bacteria</taxon>
        <taxon>Pseudomonadati</taxon>
        <taxon>Pseudomonadota</taxon>
        <taxon>Betaproteobacteria</taxon>
        <taxon>Burkholderiales</taxon>
        <taxon>Comamonadaceae</taxon>
        <taxon>Ottowia</taxon>
    </lineage>
</organism>
<dbReference type="Pfam" id="PF13683">
    <property type="entry name" value="rve_3"/>
    <property type="match status" value="1"/>
</dbReference>
<dbReference type="InterPro" id="IPR036397">
    <property type="entry name" value="RNaseH_sf"/>
</dbReference>
<feature type="domain" description="Integrase catalytic" evidence="1">
    <location>
        <begin position="126"/>
        <end position="306"/>
    </location>
</feature>
<dbReference type="RefSeq" id="WP_106702139.1">
    <property type="nucleotide sequence ID" value="NZ_CP027666.1"/>
</dbReference>
<dbReference type="InterPro" id="IPR009057">
    <property type="entry name" value="Homeodomain-like_sf"/>
</dbReference>
<dbReference type="EMBL" id="CP027666">
    <property type="protein sequence ID" value="AVO33576.1"/>
    <property type="molecule type" value="Genomic_DNA"/>
</dbReference>
<proteinExistence type="predicted"/>
<dbReference type="SUPFAM" id="SSF53098">
    <property type="entry name" value="Ribonuclease H-like"/>
    <property type="match status" value="1"/>
</dbReference>
<gene>
    <name evidence="2" type="ORF">C6570_04400</name>
</gene>
<protein>
    <submittedName>
        <fullName evidence="2">IS481 family transposase</fullName>
    </submittedName>
</protein>
<evidence type="ECO:0000313" key="2">
    <source>
        <dbReference type="EMBL" id="AVO33576.1"/>
    </source>
</evidence>
<dbReference type="PANTHER" id="PTHR35004">
    <property type="entry name" value="TRANSPOSASE RV3428C-RELATED"/>
    <property type="match status" value="1"/>
</dbReference>
<sequence>MNTHKNARLTLEGRKLLVQRIAVMGLMAAAEAAGISARTALKWRKRFEEHGEQGLLDRSSRPAKIRTSLDQALCQRIELLRRARMPMRHIATVVGRSVATVCRLLAQLGLSSLKALDAAAPAVRYEREAPGELLHIDTKKLGRIVRPGHRVTGDRRDSVDGAGWEFAHVAIDDHSRVSFVQMHADERKSSAVSFLLAAVAHYEALGVKIKRLITDNGSAYRSQLFAKTCKALGIKHTFTKPYRPQTNGKAERFIQTCLREWAYGRIWANSAERTEWLPAFLSYYNTRRPHSALGYKTPASRLCGNNLLQLNS</sequence>
<dbReference type="InterPro" id="IPR024967">
    <property type="entry name" value="DNA-bd_IS481-type"/>
</dbReference>
<dbReference type="KEGG" id="otk:C6570_04400"/>
<dbReference type="InterPro" id="IPR012337">
    <property type="entry name" value="RNaseH-like_sf"/>
</dbReference>
<dbReference type="NCBIfam" id="NF033577">
    <property type="entry name" value="transpos_IS481"/>
    <property type="match status" value="1"/>
</dbReference>
<name>A0A2S0MCN3_9BURK</name>
<dbReference type="SUPFAM" id="SSF46689">
    <property type="entry name" value="Homeodomain-like"/>
    <property type="match status" value="1"/>
</dbReference>
<evidence type="ECO:0000313" key="3">
    <source>
        <dbReference type="Proteomes" id="UP000239709"/>
    </source>
</evidence>
<dbReference type="GO" id="GO:0003676">
    <property type="term" value="F:nucleic acid binding"/>
    <property type="evidence" value="ECO:0007669"/>
    <property type="project" value="InterPro"/>
</dbReference>
<dbReference type="Gene3D" id="3.30.420.10">
    <property type="entry name" value="Ribonuclease H-like superfamily/Ribonuclease H"/>
    <property type="match status" value="1"/>
</dbReference>
<dbReference type="InterPro" id="IPR001584">
    <property type="entry name" value="Integrase_cat-core"/>
</dbReference>
<dbReference type="Pfam" id="PF13011">
    <property type="entry name" value="LZ_Tnp_IS481"/>
    <property type="match status" value="1"/>
</dbReference>
<dbReference type="AlphaFoldDB" id="A0A2S0MCN3"/>
<dbReference type="OrthoDB" id="5414302at2"/>
<accession>A0A2S0MCN3</accession>
<keyword evidence="3" id="KW-1185">Reference proteome</keyword>
<dbReference type="InterPro" id="IPR047656">
    <property type="entry name" value="IS481-like_transpos"/>
</dbReference>
<reference evidence="2 3" key="1">
    <citation type="submission" date="2018-03" db="EMBL/GenBank/DDBJ databases">
        <title>Genome sequencing of Ottowia sp.</title>
        <authorList>
            <person name="Kim S.-J."/>
            <person name="Heo J."/>
            <person name="Kwon S.-W."/>
        </authorList>
    </citation>
    <scope>NUCLEOTIDE SEQUENCE [LARGE SCALE GENOMIC DNA]</scope>
    <source>
        <strain evidence="2 3">KADR8-3</strain>
    </source>
</reference>